<comment type="caution">
    <text evidence="1">The sequence shown here is derived from an EMBL/GenBank/DDBJ whole genome shotgun (WGS) entry which is preliminary data.</text>
</comment>
<protein>
    <submittedName>
        <fullName evidence="1">Uncharacterized protein</fullName>
    </submittedName>
</protein>
<proteinExistence type="predicted"/>
<dbReference type="EMBL" id="JABEZW010000004">
    <property type="protein sequence ID" value="MBA0762999.1"/>
    <property type="molecule type" value="Genomic_DNA"/>
</dbReference>
<gene>
    <name evidence="1" type="ORF">Gotri_012529</name>
</gene>
<sequence>MVRTNNVNYSAMHFGLSGENEALSNRSLTKHFSSLEWRLQENHVVRINFYAAFSQQIFKSASGLVARNERGEVIVSNRFWRIG</sequence>
<evidence type="ECO:0000313" key="1">
    <source>
        <dbReference type="EMBL" id="MBA0762999.1"/>
    </source>
</evidence>
<dbReference type="Proteomes" id="UP000593568">
    <property type="component" value="Unassembled WGS sequence"/>
</dbReference>
<name>A0A7J9DQL4_9ROSI</name>
<keyword evidence="2" id="KW-1185">Reference proteome</keyword>
<reference evidence="1 2" key="1">
    <citation type="journal article" date="2019" name="Genome Biol. Evol.">
        <title>Insights into the evolution of the New World diploid cottons (Gossypium, subgenus Houzingenia) based on genome sequencing.</title>
        <authorList>
            <person name="Grover C.E."/>
            <person name="Arick M.A. 2nd"/>
            <person name="Thrash A."/>
            <person name="Conover J.L."/>
            <person name="Sanders W.S."/>
            <person name="Peterson D.G."/>
            <person name="Frelichowski J.E."/>
            <person name="Scheffler J.A."/>
            <person name="Scheffler B.E."/>
            <person name="Wendel J.F."/>
        </authorList>
    </citation>
    <scope>NUCLEOTIDE SEQUENCE [LARGE SCALE GENOMIC DNA]</scope>
    <source>
        <strain evidence="1">8</strain>
        <tissue evidence="1">Leaf</tissue>
    </source>
</reference>
<organism evidence="1 2">
    <name type="scientific">Gossypium trilobum</name>
    <dbReference type="NCBI Taxonomy" id="34281"/>
    <lineage>
        <taxon>Eukaryota</taxon>
        <taxon>Viridiplantae</taxon>
        <taxon>Streptophyta</taxon>
        <taxon>Embryophyta</taxon>
        <taxon>Tracheophyta</taxon>
        <taxon>Spermatophyta</taxon>
        <taxon>Magnoliopsida</taxon>
        <taxon>eudicotyledons</taxon>
        <taxon>Gunneridae</taxon>
        <taxon>Pentapetalae</taxon>
        <taxon>rosids</taxon>
        <taxon>malvids</taxon>
        <taxon>Malvales</taxon>
        <taxon>Malvaceae</taxon>
        <taxon>Malvoideae</taxon>
        <taxon>Gossypium</taxon>
    </lineage>
</organism>
<evidence type="ECO:0000313" key="2">
    <source>
        <dbReference type="Proteomes" id="UP000593568"/>
    </source>
</evidence>
<dbReference type="AlphaFoldDB" id="A0A7J9DQL4"/>
<accession>A0A7J9DQL4</accession>